<accession>A0A1H4XBY9</accession>
<reference evidence="3 4" key="1">
    <citation type="submission" date="2016-10" db="EMBL/GenBank/DDBJ databases">
        <authorList>
            <person name="de Groot N.N."/>
        </authorList>
    </citation>
    <scope>NUCLEOTIDE SEQUENCE [LARGE SCALE GENOMIC DNA]</scope>
    <source>
        <strain evidence="3 4">GAS522</strain>
    </source>
</reference>
<dbReference type="CDD" id="cd07012">
    <property type="entry name" value="PBP2_Bug_TTT"/>
    <property type="match status" value="1"/>
</dbReference>
<keyword evidence="2" id="KW-0732">Signal</keyword>
<evidence type="ECO:0000256" key="1">
    <source>
        <dbReference type="ARBA" id="ARBA00006987"/>
    </source>
</evidence>
<feature type="signal peptide" evidence="2">
    <location>
        <begin position="1"/>
        <end position="30"/>
    </location>
</feature>
<dbReference type="InterPro" id="IPR005064">
    <property type="entry name" value="BUG"/>
</dbReference>
<sequence length="327" mass="35059">MAGSARNTIIDRRCVLALIGAALAPIPAQAAQYPSRPIKIIVPFGPGGSGDISARLIGKQIEEKTKQAVVVDNRPGANGIIGTMAVKTAEPDGYTVLLITTSTHAANVSLVRNLSYDPAKDFTVVGVFRSSGSYLMVRPEAPWRDLPSFVAAAKAAPGKLVFGYFNASSRTPPEYLGRLAGIELQGVPYRAIANAIADLISGEIHCLFMDTTASNQYLQSGQLRPLAITSLTRARATPDVPAVAETFPGFQLTGFLGMAVPSATPRQTVEQLNGLINEALTAPEVRRRMDEFGLSYDITDLAACEAEVRAERERWTEYTRVAGIRPE</sequence>
<dbReference type="Pfam" id="PF03401">
    <property type="entry name" value="TctC"/>
    <property type="match status" value="1"/>
</dbReference>
<evidence type="ECO:0000313" key="3">
    <source>
        <dbReference type="EMBL" id="SED02418.1"/>
    </source>
</evidence>
<dbReference type="PANTHER" id="PTHR42928">
    <property type="entry name" value="TRICARBOXYLATE-BINDING PROTEIN"/>
    <property type="match status" value="1"/>
</dbReference>
<proteinExistence type="inferred from homology"/>
<protein>
    <submittedName>
        <fullName evidence="3">Tripartite-type tricarboxylate transporter, receptor component TctC</fullName>
    </submittedName>
</protein>
<dbReference type="EMBL" id="FNTI01000001">
    <property type="protein sequence ID" value="SED02418.1"/>
    <property type="molecule type" value="Genomic_DNA"/>
</dbReference>
<organism evidence="3 4">
    <name type="scientific">Bradyrhizobium lablabi</name>
    <dbReference type="NCBI Taxonomy" id="722472"/>
    <lineage>
        <taxon>Bacteria</taxon>
        <taxon>Pseudomonadati</taxon>
        <taxon>Pseudomonadota</taxon>
        <taxon>Alphaproteobacteria</taxon>
        <taxon>Hyphomicrobiales</taxon>
        <taxon>Nitrobacteraceae</taxon>
        <taxon>Bradyrhizobium</taxon>
    </lineage>
</organism>
<evidence type="ECO:0000256" key="2">
    <source>
        <dbReference type="SAM" id="SignalP"/>
    </source>
</evidence>
<dbReference type="Gene3D" id="3.40.190.150">
    <property type="entry name" value="Bordetella uptake gene, domain 1"/>
    <property type="match status" value="1"/>
</dbReference>
<dbReference type="AlphaFoldDB" id="A0A1H4XBY9"/>
<dbReference type="RefSeq" id="WP_083387596.1">
    <property type="nucleotide sequence ID" value="NZ_FNTI01000001.1"/>
</dbReference>
<dbReference type="PIRSF" id="PIRSF017082">
    <property type="entry name" value="YflP"/>
    <property type="match status" value="1"/>
</dbReference>
<dbReference type="Gene3D" id="3.40.190.10">
    <property type="entry name" value="Periplasmic binding protein-like II"/>
    <property type="match status" value="1"/>
</dbReference>
<evidence type="ECO:0000313" key="4">
    <source>
        <dbReference type="Proteomes" id="UP000183208"/>
    </source>
</evidence>
<name>A0A1H4XBY9_9BRAD</name>
<comment type="similarity">
    <text evidence="1">Belongs to the UPF0065 (bug) family.</text>
</comment>
<gene>
    <name evidence="3" type="ORF">SAMN05444171_2886</name>
</gene>
<dbReference type="SUPFAM" id="SSF53850">
    <property type="entry name" value="Periplasmic binding protein-like II"/>
    <property type="match status" value="1"/>
</dbReference>
<dbReference type="InterPro" id="IPR042100">
    <property type="entry name" value="Bug_dom1"/>
</dbReference>
<feature type="chain" id="PRO_5010321830" evidence="2">
    <location>
        <begin position="31"/>
        <end position="327"/>
    </location>
</feature>
<dbReference type="Proteomes" id="UP000183208">
    <property type="component" value="Unassembled WGS sequence"/>
</dbReference>
<dbReference type="PANTHER" id="PTHR42928:SF5">
    <property type="entry name" value="BLR1237 PROTEIN"/>
    <property type="match status" value="1"/>
</dbReference>
<keyword evidence="3" id="KW-0675">Receptor</keyword>
<dbReference type="OrthoDB" id="7375033at2"/>